<accession>A0ABT2SYP4</accession>
<proteinExistence type="predicted"/>
<evidence type="ECO:0000313" key="3">
    <source>
        <dbReference type="EMBL" id="MCU6743119.1"/>
    </source>
</evidence>
<comment type="caution">
    <text evidence="3">The sequence shown here is derived from an EMBL/GenBank/DDBJ whole genome shotgun (WGS) entry which is preliminary data.</text>
</comment>
<evidence type="ECO:0000259" key="2">
    <source>
        <dbReference type="Pfam" id="PF13439"/>
    </source>
</evidence>
<organism evidence="3 4">
    <name type="scientific">Suilimivivens aceti</name>
    <dbReference type="NCBI Taxonomy" id="2981774"/>
    <lineage>
        <taxon>Bacteria</taxon>
        <taxon>Bacillati</taxon>
        <taxon>Bacillota</taxon>
        <taxon>Clostridia</taxon>
        <taxon>Lachnospirales</taxon>
        <taxon>Lachnospiraceae</taxon>
        <taxon>Suilimivivens</taxon>
    </lineage>
</organism>
<evidence type="ECO:0000259" key="1">
    <source>
        <dbReference type="Pfam" id="PF00534"/>
    </source>
</evidence>
<dbReference type="PANTHER" id="PTHR12526">
    <property type="entry name" value="GLYCOSYLTRANSFERASE"/>
    <property type="match status" value="1"/>
</dbReference>
<reference evidence="3 4" key="1">
    <citation type="journal article" date="2021" name="ISME Commun">
        <title>Automated analysis of genomic sequences facilitates high-throughput and comprehensive description of bacteria.</title>
        <authorList>
            <person name="Hitch T.C.A."/>
        </authorList>
    </citation>
    <scope>NUCLEOTIDE SEQUENCE [LARGE SCALE GENOMIC DNA]</scope>
    <source>
        <strain evidence="3 4">Sanger_18</strain>
    </source>
</reference>
<dbReference type="Proteomes" id="UP001652432">
    <property type="component" value="Unassembled WGS sequence"/>
</dbReference>
<dbReference type="Gene3D" id="3.40.50.2000">
    <property type="entry name" value="Glycogen Phosphorylase B"/>
    <property type="match status" value="2"/>
</dbReference>
<dbReference type="CDD" id="cd03812">
    <property type="entry name" value="GT4_CapH-like"/>
    <property type="match status" value="1"/>
</dbReference>
<dbReference type="InterPro" id="IPR028098">
    <property type="entry name" value="Glyco_trans_4-like_N"/>
</dbReference>
<gene>
    <name evidence="3" type="ORF">OCV77_01130</name>
</gene>
<keyword evidence="4" id="KW-1185">Reference proteome</keyword>
<protein>
    <submittedName>
        <fullName evidence="3">Glycosyltransferase family 1 protein</fullName>
    </submittedName>
</protein>
<dbReference type="InterPro" id="IPR001296">
    <property type="entry name" value="Glyco_trans_1"/>
</dbReference>
<dbReference type="PANTHER" id="PTHR12526:SF630">
    <property type="entry name" value="GLYCOSYLTRANSFERASE"/>
    <property type="match status" value="1"/>
</dbReference>
<evidence type="ECO:0000313" key="4">
    <source>
        <dbReference type="Proteomes" id="UP001652432"/>
    </source>
</evidence>
<dbReference type="SUPFAM" id="SSF53756">
    <property type="entry name" value="UDP-Glycosyltransferase/glycogen phosphorylase"/>
    <property type="match status" value="1"/>
</dbReference>
<name>A0ABT2SYP4_9FIRM</name>
<sequence length="392" mass="44459">MGEAVRVLHVLGNTNLGGAESRIMDLYRHTDRNRVQFDFLVHSGEEGFYEKEIRELGGRIFRVPRFRIYNYFSYRKALKEFFQEHHEFALVQGHMTSTAAIYLPIAKKAGVKKTAAHARSAGVDKGLKGTMTRFLRRNLADKADYLFTCSELAGISVYGEKAVREGKTIFIPNAIDCAGFTFDPEKRKKMREELGLTDAIIIGHVGRFHYAKNHEYLLRVFAKLCRMSAGAGGSTAENGADQNYHLILLGEGPLMEDTRKLAEELGVADRVHFLGNHKNIADYYQAMDYFVYPSRYEGMPGTIVEAQASGLPCLMSDTICREVIATELVETMSIEKEPKVWAEVLQRRMDALVSKQENREKYAAKMAAAGFDVQAQAERMMRFYESGRWENE</sequence>
<dbReference type="Pfam" id="PF13439">
    <property type="entry name" value="Glyco_transf_4"/>
    <property type="match status" value="1"/>
</dbReference>
<dbReference type="EMBL" id="JAOQKJ010000001">
    <property type="protein sequence ID" value="MCU6743119.1"/>
    <property type="molecule type" value="Genomic_DNA"/>
</dbReference>
<feature type="domain" description="Glycosyl transferase family 1" evidence="1">
    <location>
        <begin position="187"/>
        <end position="363"/>
    </location>
</feature>
<feature type="domain" description="Glycosyltransferase subfamily 4-like N-terminal" evidence="2">
    <location>
        <begin position="17"/>
        <end position="177"/>
    </location>
</feature>
<dbReference type="Pfam" id="PF00534">
    <property type="entry name" value="Glycos_transf_1"/>
    <property type="match status" value="1"/>
</dbReference>
<dbReference type="RefSeq" id="WP_262572539.1">
    <property type="nucleotide sequence ID" value="NZ_JAOQKJ010000001.1"/>
</dbReference>